<protein>
    <submittedName>
        <fullName evidence="5">Uncharacterized protein</fullName>
    </submittedName>
</protein>
<dbReference type="GO" id="GO:0006405">
    <property type="term" value="P:RNA export from nucleus"/>
    <property type="evidence" value="ECO:0007669"/>
    <property type="project" value="TreeGrafter"/>
</dbReference>
<organism evidence="5 6">
    <name type="scientific">Cyphellophora europaea (strain CBS 101466)</name>
    <name type="common">Phialophora europaea</name>
    <dbReference type="NCBI Taxonomy" id="1220924"/>
    <lineage>
        <taxon>Eukaryota</taxon>
        <taxon>Fungi</taxon>
        <taxon>Dikarya</taxon>
        <taxon>Ascomycota</taxon>
        <taxon>Pezizomycotina</taxon>
        <taxon>Eurotiomycetes</taxon>
        <taxon>Chaetothyriomycetidae</taxon>
        <taxon>Chaetothyriales</taxon>
        <taxon>Cyphellophoraceae</taxon>
        <taxon>Cyphellophora</taxon>
    </lineage>
</organism>
<dbReference type="InterPro" id="IPR013598">
    <property type="entry name" value="Exportin-1/Importin-b-like"/>
</dbReference>
<dbReference type="GO" id="GO:0005049">
    <property type="term" value="F:nuclear export signal receptor activity"/>
    <property type="evidence" value="ECO:0007669"/>
    <property type="project" value="InterPro"/>
</dbReference>
<keyword evidence="1" id="KW-0819">tRNA processing</keyword>
<evidence type="ECO:0000259" key="4">
    <source>
        <dbReference type="Pfam" id="PF19273"/>
    </source>
</evidence>
<gene>
    <name evidence="5" type="ORF">HMPREF1541_07756</name>
</gene>
<evidence type="ECO:0000313" key="5">
    <source>
        <dbReference type="EMBL" id="ETN38132.1"/>
    </source>
</evidence>
<dbReference type="Pfam" id="PF08389">
    <property type="entry name" value="Xpo1"/>
    <property type="match status" value="1"/>
</dbReference>
<dbReference type="GO" id="GO:0006611">
    <property type="term" value="P:protein export from nucleus"/>
    <property type="evidence" value="ECO:0007669"/>
    <property type="project" value="InterPro"/>
</dbReference>
<dbReference type="InterPro" id="IPR011989">
    <property type="entry name" value="ARM-like"/>
</dbReference>
<dbReference type="SUPFAM" id="SSF48371">
    <property type="entry name" value="ARM repeat"/>
    <property type="match status" value="1"/>
</dbReference>
<reference evidence="5 6" key="1">
    <citation type="submission" date="2013-03" db="EMBL/GenBank/DDBJ databases">
        <title>The Genome Sequence of Phialophora europaea CBS 101466.</title>
        <authorList>
            <consortium name="The Broad Institute Genomics Platform"/>
            <person name="Cuomo C."/>
            <person name="de Hoog S."/>
            <person name="Gorbushina A."/>
            <person name="Walker B."/>
            <person name="Young S.K."/>
            <person name="Zeng Q."/>
            <person name="Gargeya S."/>
            <person name="Fitzgerald M."/>
            <person name="Haas B."/>
            <person name="Abouelleil A."/>
            <person name="Allen A.W."/>
            <person name="Alvarado L."/>
            <person name="Arachchi H.M."/>
            <person name="Berlin A.M."/>
            <person name="Chapman S.B."/>
            <person name="Gainer-Dewar J."/>
            <person name="Goldberg J."/>
            <person name="Griggs A."/>
            <person name="Gujja S."/>
            <person name="Hansen M."/>
            <person name="Howarth C."/>
            <person name="Imamovic A."/>
            <person name="Ireland A."/>
            <person name="Larimer J."/>
            <person name="McCowan C."/>
            <person name="Murphy C."/>
            <person name="Pearson M."/>
            <person name="Poon T.W."/>
            <person name="Priest M."/>
            <person name="Roberts A."/>
            <person name="Saif S."/>
            <person name="Shea T."/>
            <person name="Sisk P."/>
            <person name="Sykes S."/>
            <person name="Wortman J."/>
            <person name="Nusbaum C."/>
            <person name="Birren B."/>
        </authorList>
    </citation>
    <scope>NUCLEOTIDE SEQUENCE [LARGE SCALE GENOMIC DNA]</scope>
    <source>
        <strain evidence="5 6">CBS 101466</strain>
    </source>
</reference>
<feature type="domain" description="Exportin-1/Importin-beta-like" evidence="3">
    <location>
        <begin position="112"/>
        <end position="185"/>
    </location>
</feature>
<dbReference type="GO" id="GO:0008033">
    <property type="term" value="P:tRNA processing"/>
    <property type="evidence" value="ECO:0007669"/>
    <property type="project" value="UniProtKB-KW"/>
</dbReference>
<dbReference type="EMBL" id="KB822723">
    <property type="protein sequence ID" value="ETN38132.1"/>
    <property type="molecule type" value="Genomic_DNA"/>
</dbReference>
<name>W2RNT2_CYPE1</name>
<evidence type="ECO:0000313" key="6">
    <source>
        <dbReference type="Proteomes" id="UP000030752"/>
    </source>
</evidence>
<dbReference type="Pfam" id="PF19273">
    <property type="entry name" value="Exportin-5"/>
    <property type="match status" value="1"/>
</dbReference>
<dbReference type="OrthoDB" id="2215036at2759"/>
<dbReference type="HOGENOM" id="CLU_003712_0_0_1"/>
<dbReference type="InterPro" id="IPR045065">
    <property type="entry name" value="XPO1/5"/>
</dbReference>
<dbReference type="eggNOG" id="KOG2020">
    <property type="taxonomic scope" value="Eukaryota"/>
</dbReference>
<dbReference type="STRING" id="1220924.W2RNT2"/>
<evidence type="ECO:0000259" key="3">
    <source>
        <dbReference type="Pfam" id="PF08389"/>
    </source>
</evidence>
<dbReference type="RefSeq" id="XP_008720301.1">
    <property type="nucleotide sequence ID" value="XM_008722079.1"/>
</dbReference>
<dbReference type="InterPro" id="IPR016024">
    <property type="entry name" value="ARM-type_fold"/>
</dbReference>
<keyword evidence="6" id="KW-1185">Reference proteome</keyword>
<dbReference type="Gene3D" id="1.25.10.10">
    <property type="entry name" value="Leucine-rich Repeat Variant"/>
    <property type="match status" value="1"/>
</dbReference>
<dbReference type="InterPro" id="IPR045478">
    <property type="entry name" value="Exportin-5_C"/>
</dbReference>
<dbReference type="PANTHER" id="PTHR11223:SF3">
    <property type="entry name" value="EXPORTIN-5"/>
    <property type="match status" value="1"/>
</dbReference>
<proteinExistence type="predicted"/>
<dbReference type="AlphaFoldDB" id="W2RNT2"/>
<feature type="domain" description="Exportin-5 C-terminal" evidence="4">
    <location>
        <begin position="333"/>
        <end position="1208"/>
    </location>
</feature>
<dbReference type="GO" id="GO:0042565">
    <property type="term" value="C:RNA nuclear export complex"/>
    <property type="evidence" value="ECO:0007669"/>
    <property type="project" value="TreeGrafter"/>
</dbReference>
<evidence type="ECO:0000256" key="2">
    <source>
        <dbReference type="ARBA" id="ARBA00025147"/>
    </source>
</evidence>
<dbReference type="VEuPathDB" id="FungiDB:HMPREF1541_07756"/>
<sequence length="1256" mass="141364">MDSLAGGELSSYSTPNILHALALIHNPTTKNQIRRQASDYLDQLKSSQGALQHGLALGVDQSQQPLVRHFGLSLLEHVVKHQSHELSDVQNEELRRCIIDLGRSITAQDPLFVRNKVAELWVDLAKRSWALDWLDLDQLLCQSWEQSNIHKSFVLTVLENLSEDTFFRDDPTAILRGRDLNAALVEIFTSTSDYGGGIRVGETIHHMRCGDEGWLFRISSFLQGSFGHVGEDADAKTTTLKAIATLRSAFGWVMAPAIETAGCLLVTCNCLTRSDEDIIISALDALIALYSRQHLQDAEVQTLVYSLCQAESVGILRQVYSWSIVSVDDILTQRYTISKKLSELVSLLSDLVTRTAPPESSSMDITAFLNFMIAIAQHDSLIVSIPAVHSWERLFAMPSWRRSEAVSGCVSTLLDVVCPRLLQYDQLPEDTDEPAVIFVNEEIEIFPERQGFYLNYRRLCSSVVEWVCYVHLEHATDFVLSQVETALGRVRTEDAAFNPADYRRISPLGLRADTQFSITDAAFKGLDKYLSGSRAHATEETKEIGERVRERCKAWALRMLADHRFKDPSITQRQVKTAVEISARAFQSDTGFAVAVLEHILASFMPAKPEYPAYSDGVTELHSYNAMELRRLAQSHADYFASFYEQLSGKFGDLISTLNMDPRIQTDLKSILFLILQRASSTDPEQQRSRLWTFLEPISNAWNDPSLQEALSSFQNYTRSQNFDAVGPFLSSVNAGQLEEWTSTFTNENGRRVQQQMVEAYNQVPLREARILLSTSTERLEQDSPVHHMICDLWTPIMPQILRGVLQIASYNHQLHNPDSWPNVSPDLAPTIKRVLRDRYWQSGISEGSMNDFHSKVKQTKSTLEGFASSVRGRIRTNLEQCYSIIHTLGRLGERFYSIPQVPELIAEALISTTGPLSPHHFSVLLLMLPKLIEECPPALRQHFLTPILSMLLQQIDHKLVTEWQTMEVRKQTMQEGESLSDEMRDESVLRQTTYKAVNMVSLWLSPRREFELTAKKSIVNGAHLMNGNKSQTMSEFVLSNHRVLEPLLVFTTHALTFKDTKATQTMIVTAQRIIPAFVNEQYLQGEGAASVREYISTEILKAAITALNDSHFADYQQHYAHLIANIWLAYGLPAHVPATDNHPAHDRPSLTETPRNVLLSLPNMDVAKVDAAAEKLLKEGINGKPKRLRAIVLHLLEGVRGVRISDLGKIDTRAQQSRILEKYKQRESLAMQGIDGRAETEGPDLGGVADMFGET</sequence>
<dbReference type="GeneID" id="19975095"/>
<dbReference type="PANTHER" id="PTHR11223">
    <property type="entry name" value="EXPORTIN 1/5"/>
    <property type="match status" value="1"/>
</dbReference>
<dbReference type="GO" id="GO:0005737">
    <property type="term" value="C:cytoplasm"/>
    <property type="evidence" value="ECO:0007669"/>
    <property type="project" value="TreeGrafter"/>
</dbReference>
<comment type="function">
    <text evidence="2">tRNA nucleus export receptor which facilitates tRNA translocation across the nuclear pore complex. Involved in pre-tRNA splicing, probably by affecting the interaction of pre-tRNA with splicing endonuclease.</text>
</comment>
<accession>W2RNT2</accession>
<dbReference type="FunCoup" id="W2RNT2">
    <property type="interactions" value="764"/>
</dbReference>
<dbReference type="GO" id="GO:0003723">
    <property type="term" value="F:RNA binding"/>
    <property type="evidence" value="ECO:0007669"/>
    <property type="project" value="TreeGrafter"/>
</dbReference>
<evidence type="ECO:0000256" key="1">
    <source>
        <dbReference type="ARBA" id="ARBA00022694"/>
    </source>
</evidence>
<dbReference type="InParanoid" id="W2RNT2"/>
<dbReference type="Proteomes" id="UP000030752">
    <property type="component" value="Unassembled WGS sequence"/>
</dbReference>
<dbReference type="GO" id="GO:0005634">
    <property type="term" value="C:nucleus"/>
    <property type="evidence" value="ECO:0007669"/>
    <property type="project" value="TreeGrafter"/>
</dbReference>